<keyword evidence="4 7" id="KW-0285">Flavoprotein</keyword>
<dbReference type="SUPFAM" id="SSF47203">
    <property type="entry name" value="Acyl-CoA dehydrogenase C-terminal domain-like"/>
    <property type="match status" value="1"/>
</dbReference>
<dbReference type="Gene3D" id="1.20.140.10">
    <property type="entry name" value="Butyryl-CoA Dehydrogenase, subunit A, domain 3"/>
    <property type="match status" value="1"/>
</dbReference>
<gene>
    <name evidence="10" type="ORF">SAMN04490182_1966</name>
</gene>
<dbReference type="Proteomes" id="UP000199576">
    <property type="component" value="Chromosome I"/>
</dbReference>
<dbReference type="InterPro" id="IPR046373">
    <property type="entry name" value="Acyl-CoA_Oxase/DH_mid-dom_sf"/>
</dbReference>
<name>A0ABY0UG02_PSECE</name>
<reference evidence="10 11" key="1">
    <citation type="submission" date="2016-10" db="EMBL/GenBank/DDBJ databases">
        <authorList>
            <person name="Varghese N."/>
            <person name="Submissions S."/>
        </authorList>
    </citation>
    <scope>NUCLEOTIDE SEQUENCE [LARGE SCALE GENOMIC DNA]</scope>
    <source>
        <strain evidence="10 11">BS2981</strain>
    </source>
</reference>
<keyword evidence="6 7" id="KW-0560">Oxidoreductase</keyword>
<dbReference type="InterPro" id="IPR006089">
    <property type="entry name" value="Acyl-CoA_DH_CS"/>
</dbReference>
<evidence type="ECO:0000259" key="9">
    <source>
        <dbReference type="Pfam" id="PF02770"/>
    </source>
</evidence>
<evidence type="ECO:0000256" key="7">
    <source>
        <dbReference type="RuleBase" id="RU362125"/>
    </source>
</evidence>
<evidence type="ECO:0000256" key="5">
    <source>
        <dbReference type="ARBA" id="ARBA00022827"/>
    </source>
</evidence>
<sequence>MSRLRESDLNRLFDVDTRARIIECFDALKGTPDFHSALKWRSAVPELCQLDCSLSHLGAHALGAAQMIDVFRFFGALSLDLRDVPGLGHGRLLSLVRGESFTPFLRSIASGSSFTAVCVTEASGGSDLQSIQTTAVRCQGGYRLSGRKQYVSRLRQADLYLVFANVAMLERGLTVFLVPASADGIVIHDIAAHGLRGCSWGALELNQVFVPKNLRVGGEGQGFSLFSTHFSYWRCSAAACAIGAAQTALDYSRKRLQARHAFGGPIGRFTHLQQEYARHAARVHMAWLLVQSTAQRLDRRAYCYVDAAMAKAESLEVAIAAVQWAMLVHGAEGYCADLGLEKILRDLMGLRIADGTPDVLRGQVARGLLGETLYSESLGRQAVPLKMLRERQLW</sequence>
<evidence type="ECO:0000313" key="11">
    <source>
        <dbReference type="Proteomes" id="UP000199576"/>
    </source>
</evidence>
<proteinExistence type="inferred from homology"/>
<dbReference type="EMBL" id="LT629753">
    <property type="protein sequence ID" value="SDS61811.1"/>
    <property type="molecule type" value="Genomic_DNA"/>
</dbReference>
<dbReference type="PANTHER" id="PTHR48083:SF2">
    <property type="entry name" value="MEDIUM-CHAIN SPECIFIC ACYL-COA DEHYDROGENASE, MITOCHONDRIAL"/>
    <property type="match status" value="1"/>
</dbReference>
<keyword evidence="5 7" id="KW-0274">FAD</keyword>
<evidence type="ECO:0000256" key="2">
    <source>
        <dbReference type="ARBA" id="ARBA00009347"/>
    </source>
</evidence>
<dbReference type="InterPro" id="IPR036250">
    <property type="entry name" value="AcylCo_DH-like_C"/>
</dbReference>
<dbReference type="InterPro" id="IPR009100">
    <property type="entry name" value="AcylCoA_DH/oxidase_NM_dom_sf"/>
</dbReference>
<keyword evidence="11" id="KW-1185">Reference proteome</keyword>
<evidence type="ECO:0000256" key="4">
    <source>
        <dbReference type="ARBA" id="ARBA00022630"/>
    </source>
</evidence>
<dbReference type="InterPro" id="IPR009075">
    <property type="entry name" value="AcylCo_DH/oxidase_C"/>
</dbReference>
<comment type="cofactor">
    <cofactor evidence="1 7">
        <name>FAD</name>
        <dbReference type="ChEBI" id="CHEBI:57692"/>
    </cofactor>
</comment>
<dbReference type="PROSITE" id="PS00072">
    <property type="entry name" value="ACYL_COA_DH_1"/>
    <property type="match status" value="1"/>
</dbReference>
<evidence type="ECO:0000256" key="3">
    <source>
        <dbReference type="ARBA" id="ARBA00019125"/>
    </source>
</evidence>
<protein>
    <recommendedName>
        <fullName evidence="3">Medium-chain specific acyl-CoA dehydrogenase, mitochondrial</fullName>
    </recommendedName>
</protein>
<dbReference type="PANTHER" id="PTHR48083">
    <property type="entry name" value="MEDIUM-CHAIN SPECIFIC ACYL-COA DEHYDROGENASE, MITOCHONDRIAL-RELATED"/>
    <property type="match status" value="1"/>
</dbReference>
<evidence type="ECO:0000259" key="8">
    <source>
        <dbReference type="Pfam" id="PF00441"/>
    </source>
</evidence>
<dbReference type="CDD" id="cd00567">
    <property type="entry name" value="ACAD"/>
    <property type="match status" value="1"/>
</dbReference>
<dbReference type="InterPro" id="IPR006091">
    <property type="entry name" value="Acyl-CoA_Oxase/DH_mid-dom"/>
</dbReference>
<dbReference type="Gene3D" id="2.40.110.10">
    <property type="entry name" value="Butyryl-CoA Dehydrogenase, subunit A, domain 2"/>
    <property type="match status" value="1"/>
</dbReference>
<dbReference type="InterPro" id="IPR050741">
    <property type="entry name" value="Acyl-CoA_dehydrogenase"/>
</dbReference>
<feature type="domain" description="Acyl-CoA oxidase/dehydrogenase middle" evidence="9">
    <location>
        <begin position="116"/>
        <end position="208"/>
    </location>
</feature>
<evidence type="ECO:0000313" key="10">
    <source>
        <dbReference type="EMBL" id="SDS61811.1"/>
    </source>
</evidence>
<dbReference type="Pfam" id="PF00441">
    <property type="entry name" value="Acyl-CoA_dh_1"/>
    <property type="match status" value="1"/>
</dbReference>
<evidence type="ECO:0000256" key="6">
    <source>
        <dbReference type="ARBA" id="ARBA00023002"/>
    </source>
</evidence>
<feature type="domain" description="Acyl-CoA dehydrogenase/oxidase C-terminal" evidence="8">
    <location>
        <begin position="220"/>
        <end position="369"/>
    </location>
</feature>
<accession>A0ABY0UG02</accession>
<organism evidence="10 11">
    <name type="scientific">Pseudomonas cedrina</name>
    <dbReference type="NCBI Taxonomy" id="651740"/>
    <lineage>
        <taxon>Bacteria</taxon>
        <taxon>Pseudomonadati</taxon>
        <taxon>Pseudomonadota</taxon>
        <taxon>Gammaproteobacteria</taxon>
        <taxon>Pseudomonadales</taxon>
        <taxon>Pseudomonadaceae</taxon>
        <taxon>Pseudomonas</taxon>
    </lineage>
</organism>
<evidence type="ECO:0000256" key="1">
    <source>
        <dbReference type="ARBA" id="ARBA00001974"/>
    </source>
</evidence>
<dbReference type="Pfam" id="PF02770">
    <property type="entry name" value="Acyl-CoA_dh_M"/>
    <property type="match status" value="1"/>
</dbReference>
<dbReference type="SUPFAM" id="SSF56645">
    <property type="entry name" value="Acyl-CoA dehydrogenase NM domain-like"/>
    <property type="match status" value="1"/>
</dbReference>
<comment type="similarity">
    <text evidence="2 7">Belongs to the acyl-CoA dehydrogenase family.</text>
</comment>